<keyword evidence="1" id="KW-0812">Transmembrane</keyword>
<proteinExistence type="predicted"/>
<evidence type="ECO:0000256" key="1">
    <source>
        <dbReference type="SAM" id="Phobius"/>
    </source>
</evidence>
<feature type="transmembrane region" description="Helical" evidence="1">
    <location>
        <begin position="150"/>
        <end position="172"/>
    </location>
</feature>
<accession>A0A4Z0BM66</accession>
<evidence type="ECO:0000313" key="3">
    <source>
        <dbReference type="Proteomes" id="UP000298180"/>
    </source>
</evidence>
<feature type="transmembrane region" description="Helical" evidence="1">
    <location>
        <begin position="51"/>
        <end position="71"/>
    </location>
</feature>
<feature type="transmembrane region" description="Helical" evidence="1">
    <location>
        <begin position="7"/>
        <end position="24"/>
    </location>
</feature>
<name>A0A4Z0BM66_9BURK</name>
<dbReference type="EMBL" id="SMLM01000003">
    <property type="protein sequence ID" value="TFZ00393.1"/>
    <property type="molecule type" value="Genomic_DNA"/>
</dbReference>
<keyword evidence="1" id="KW-0472">Membrane</keyword>
<evidence type="ECO:0000313" key="2">
    <source>
        <dbReference type="EMBL" id="TFZ00393.1"/>
    </source>
</evidence>
<feature type="transmembrane region" description="Helical" evidence="1">
    <location>
        <begin position="124"/>
        <end position="144"/>
    </location>
</feature>
<comment type="caution">
    <text evidence="2">The sequence shown here is derived from an EMBL/GenBank/DDBJ whole genome shotgun (WGS) entry which is preliminary data.</text>
</comment>
<protein>
    <recommendedName>
        <fullName evidence="4">Septation protein IspZ</fullName>
    </recommendedName>
</protein>
<keyword evidence="1" id="KW-1133">Transmembrane helix</keyword>
<dbReference type="OrthoDB" id="8537043at2"/>
<dbReference type="AlphaFoldDB" id="A0A4Z0BM66"/>
<keyword evidence="3" id="KW-1185">Reference proteome</keyword>
<organism evidence="2 3">
    <name type="scientific">Ramlibacter henchirensis</name>
    <dbReference type="NCBI Taxonomy" id="204072"/>
    <lineage>
        <taxon>Bacteria</taxon>
        <taxon>Pseudomonadati</taxon>
        <taxon>Pseudomonadota</taxon>
        <taxon>Betaproteobacteria</taxon>
        <taxon>Burkholderiales</taxon>
        <taxon>Comamonadaceae</taxon>
        <taxon>Ramlibacter</taxon>
    </lineage>
</organism>
<reference evidence="2 3" key="1">
    <citation type="submission" date="2019-03" db="EMBL/GenBank/DDBJ databases">
        <title>Ramlibacter henchirensis DSM 14656, whole genome shotgun sequence.</title>
        <authorList>
            <person name="Zhang X."/>
            <person name="Feng G."/>
            <person name="Zhu H."/>
        </authorList>
    </citation>
    <scope>NUCLEOTIDE SEQUENCE [LARGE SCALE GENOMIC DNA]</scope>
    <source>
        <strain evidence="2 3">DSM 14656</strain>
    </source>
</reference>
<sequence>MQAGVKVVLTAATVVYPLVVYLGFGRWNPVWIALLLAGLMVLRAWSGRDPVWLAAAAGAALLGAAAGLDGSYLPLKLYPLMVSAVLLAVFSFSLLRPPTVVERIARLGEPDLPPEAVAYTRKVTIAWCGFFVVNGGISAATALWGSEQSWLLYNGLLSYVFIGLFFAGEWMLRRRVRARLATGSGHG</sequence>
<evidence type="ECO:0008006" key="4">
    <source>
        <dbReference type="Google" id="ProtNLM"/>
    </source>
</evidence>
<feature type="transmembrane region" description="Helical" evidence="1">
    <location>
        <begin position="30"/>
        <end position="46"/>
    </location>
</feature>
<feature type="transmembrane region" description="Helical" evidence="1">
    <location>
        <begin position="77"/>
        <end position="95"/>
    </location>
</feature>
<dbReference type="Proteomes" id="UP000298180">
    <property type="component" value="Unassembled WGS sequence"/>
</dbReference>
<gene>
    <name evidence="2" type="ORF">EZ313_18175</name>
</gene>